<dbReference type="InterPro" id="IPR038696">
    <property type="entry name" value="IalB_sf"/>
</dbReference>
<evidence type="ECO:0000313" key="2">
    <source>
        <dbReference type="EMBL" id="SCB08466.1"/>
    </source>
</evidence>
<keyword evidence="3" id="KW-1185">Reference proteome</keyword>
<dbReference type="EMBL" id="FMAG01000001">
    <property type="protein sequence ID" value="SCB08466.1"/>
    <property type="molecule type" value="Genomic_DNA"/>
</dbReference>
<organism evidence="2 3">
    <name type="scientific">Rhizobium multihospitium</name>
    <dbReference type="NCBI Taxonomy" id="410764"/>
    <lineage>
        <taxon>Bacteria</taxon>
        <taxon>Pseudomonadati</taxon>
        <taxon>Pseudomonadota</taxon>
        <taxon>Alphaproteobacteria</taxon>
        <taxon>Hyphomicrobiales</taxon>
        <taxon>Rhizobiaceae</taxon>
        <taxon>Rhizobium/Agrobacterium group</taxon>
        <taxon>Rhizobium</taxon>
    </lineage>
</organism>
<evidence type="ECO:0000313" key="3">
    <source>
        <dbReference type="Proteomes" id="UP000199101"/>
    </source>
</evidence>
<gene>
    <name evidence="2" type="ORF">GA0061103_1232</name>
</gene>
<keyword evidence="1" id="KW-0732">Signal</keyword>
<protein>
    <submittedName>
        <fullName evidence="2">Invasion associated locus B (IalB) protein</fullName>
    </submittedName>
</protein>
<proteinExistence type="predicted"/>
<dbReference type="OrthoDB" id="9806572at2"/>
<reference evidence="3" key="1">
    <citation type="submission" date="2016-08" db="EMBL/GenBank/DDBJ databases">
        <authorList>
            <person name="Varghese N."/>
            <person name="Submissions Spin"/>
        </authorList>
    </citation>
    <scope>NUCLEOTIDE SEQUENCE [LARGE SCALE GENOMIC DNA]</scope>
    <source>
        <strain evidence="3">HAMBI 2975</strain>
    </source>
</reference>
<feature type="signal peptide" evidence="1">
    <location>
        <begin position="1"/>
        <end position="22"/>
    </location>
</feature>
<dbReference type="Gene3D" id="2.60.40.1880">
    <property type="entry name" value="Invasion associated locus B (IalB) protein"/>
    <property type="match status" value="1"/>
</dbReference>
<dbReference type="AlphaFoldDB" id="A0A1C3TZ05"/>
<dbReference type="Pfam" id="PF06776">
    <property type="entry name" value="IalB"/>
    <property type="match status" value="1"/>
</dbReference>
<dbReference type="InterPro" id="IPR010642">
    <property type="entry name" value="Invasion_prot_B"/>
</dbReference>
<feature type="chain" id="PRO_5008682549" evidence="1">
    <location>
        <begin position="23"/>
        <end position="166"/>
    </location>
</feature>
<sequence length="166" mass="18102">MFARNFAPALVFVAFSAGIAHAEVPVRIDQFDHWGAYSYKSGDSVSCYVLSRPVAQQPASVDHGDNFFIVSRLSPGDKLVPEAAMGYDLKDGAPMTATVGDKTFPMFTKDRHGWVRNESQEPTMVNAMKGGAQLQLQATSKRGTETSYSYSLSGITAALKRIETCR</sequence>
<name>A0A1C3TZ05_9HYPH</name>
<dbReference type="Proteomes" id="UP000199101">
    <property type="component" value="Unassembled WGS sequence"/>
</dbReference>
<evidence type="ECO:0000256" key="1">
    <source>
        <dbReference type="SAM" id="SignalP"/>
    </source>
</evidence>
<dbReference type="RefSeq" id="WP_092706255.1">
    <property type="nucleotide sequence ID" value="NZ_FMAG01000001.1"/>
</dbReference>
<accession>A0A1C3TZ05</accession>
<dbReference type="STRING" id="410764.GA0061103_1232"/>